<keyword evidence="3" id="KW-1185">Reference proteome</keyword>
<dbReference type="GO" id="GO:0016787">
    <property type="term" value="F:hydrolase activity"/>
    <property type="evidence" value="ECO:0007669"/>
    <property type="project" value="UniProtKB-KW"/>
</dbReference>
<reference evidence="2 3" key="1">
    <citation type="submission" date="2024-04" db="EMBL/GenBank/DDBJ databases">
        <title>draft genome sequnece of Paenibacillus filicis.</title>
        <authorList>
            <person name="Kim D.-U."/>
        </authorList>
    </citation>
    <scope>NUCLEOTIDE SEQUENCE [LARGE SCALE GENOMIC DNA]</scope>
    <source>
        <strain evidence="2 3">KACC14197</strain>
    </source>
</reference>
<keyword evidence="1 2" id="KW-0378">Hydrolase</keyword>
<organism evidence="2 3">
    <name type="scientific">Paenibacillus filicis</name>
    <dbReference type="NCBI Taxonomy" id="669464"/>
    <lineage>
        <taxon>Bacteria</taxon>
        <taxon>Bacillati</taxon>
        <taxon>Bacillota</taxon>
        <taxon>Bacilli</taxon>
        <taxon>Bacillales</taxon>
        <taxon>Paenibacillaceae</taxon>
        <taxon>Paenibacillus</taxon>
    </lineage>
</organism>
<name>A0ABU9DTC9_9BACL</name>
<evidence type="ECO:0000313" key="3">
    <source>
        <dbReference type="Proteomes" id="UP001469365"/>
    </source>
</evidence>
<dbReference type="InterPro" id="IPR023365">
    <property type="entry name" value="Sortase_dom-sf"/>
</dbReference>
<evidence type="ECO:0000313" key="2">
    <source>
        <dbReference type="EMBL" id="MEK8131491.1"/>
    </source>
</evidence>
<dbReference type="SUPFAM" id="SSF63817">
    <property type="entry name" value="Sortase"/>
    <property type="match status" value="1"/>
</dbReference>
<dbReference type="Proteomes" id="UP001469365">
    <property type="component" value="Unassembled WGS sequence"/>
</dbReference>
<dbReference type="InterPro" id="IPR009835">
    <property type="entry name" value="SrtB"/>
</dbReference>
<proteinExistence type="predicted"/>
<accession>A0ABU9DTC9</accession>
<protein>
    <submittedName>
        <fullName evidence="2">Class B sortase</fullName>
        <ecNumber evidence="2">3.4.22.71</ecNumber>
    </submittedName>
</protein>
<evidence type="ECO:0000256" key="1">
    <source>
        <dbReference type="ARBA" id="ARBA00022801"/>
    </source>
</evidence>
<sequence>MRSVWTLLAAAVFIYASVRLTAIGWGYYENRTVLAEASLLFAAGQETQEGAPQEAAAVLGGEGTDAVHPERPVRSKFKPLLELNPEVVGWIRLEGSPIDYPVVQGADNDHYLTRNYKGEASKAGSIFMDFRNDIASDTRHTILYGHRMKDGTMFGELKQYINRDYYEAHRAFHFDTLYESYTAEVFAAYYTTTDFHYIETEFQDDAAYAGFLQDIQQQSLYPRDVELGPGDRLLTLSTCDYLLDPVAGRFVVHARLVPEGK</sequence>
<gene>
    <name evidence="2" type="primary">srtB</name>
    <name evidence="2" type="ORF">WMW72_26640</name>
</gene>
<dbReference type="Gene3D" id="2.40.260.10">
    <property type="entry name" value="Sortase"/>
    <property type="match status" value="1"/>
</dbReference>
<dbReference type="CDD" id="cd05826">
    <property type="entry name" value="Sortase_B"/>
    <property type="match status" value="1"/>
</dbReference>
<dbReference type="NCBIfam" id="TIGR03064">
    <property type="entry name" value="sortase_srtB"/>
    <property type="match status" value="1"/>
</dbReference>
<dbReference type="EMBL" id="JBBPCC010000021">
    <property type="protein sequence ID" value="MEK8131491.1"/>
    <property type="molecule type" value="Genomic_DNA"/>
</dbReference>
<dbReference type="EC" id="3.4.22.71" evidence="2"/>
<comment type="caution">
    <text evidence="2">The sequence shown here is derived from an EMBL/GenBank/DDBJ whole genome shotgun (WGS) entry which is preliminary data.</text>
</comment>
<dbReference type="Pfam" id="PF04203">
    <property type="entry name" value="Sortase"/>
    <property type="match status" value="1"/>
</dbReference>
<dbReference type="InterPro" id="IPR005754">
    <property type="entry name" value="Sortase"/>
</dbReference>